<feature type="signal peptide" evidence="6">
    <location>
        <begin position="1"/>
        <end position="28"/>
    </location>
</feature>
<protein>
    <recommendedName>
        <fullName evidence="7">HYDIN/VesB/CFA65-like Ig-like domain-containing protein</fullName>
    </recommendedName>
</protein>
<dbReference type="AlphaFoldDB" id="E6K3J1"/>
<evidence type="ECO:0000313" key="8">
    <source>
        <dbReference type="EMBL" id="EFU31759.1"/>
    </source>
</evidence>
<dbReference type="Pfam" id="PF07610">
    <property type="entry name" value="DUF1573"/>
    <property type="match status" value="1"/>
</dbReference>
<dbReference type="InterPro" id="IPR011467">
    <property type="entry name" value="DUF1573"/>
</dbReference>
<keyword evidence="4" id="KW-0969">Cilium</keyword>
<accession>E6K3J1</accession>
<proteinExistence type="predicted"/>
<keyword evidence="3" id="KW-0963">Cytoplasm</keyword>
<organism evidence="8 9">
    <name type="scientific">Segatella buccae ATCC 33574</name>
    <dbReference type="NCBI Taxonomy" id="873513"/>
    <lineage>
        <taxon>Bacteria</taxon>
        <taxon>Pseudomonadati</taxon>
        <taxon>Bacteroidota</taxon>
        <taxon>Bacteroidia</taxon>
        <taxon>Bacteroidales</taxon>
        <taxon>Prevotellaceae</taxon>
        <taxon>Segatella</taxon>
    </lineage>
</organism>
<dbReference type="eggNOG" id="ENOG502Z9VK">
    <property type="taxonomic scope" value="Bacteria"/>
</dbReference>
<dbReference type="HOGENOM" id="CLU_051681_0_0_10"/>
<comment type="subcellular location">
    <subcellularLocation>
        <location evidence="1">Cell projection</location>
        <location evidence="1">Cilium</location>
    </subcellularLocation>
    <subcellularLocation>
        <location evidence="2">Cytoplasm</location>
    </subcellularLocation>
</comment>
<evidence type="ECO:0000313" key="9">
    <source>
        <dbReference type="Proteomes" id="UP000003112"/>
    </source>
</evidence>
<gene>
    <name evidence="8" type="ORF">HMPREF6485_0144</name>
</gene>
<evidence type="ECO:0000256" key="1">
    <source>
        <dbReference type="ARBA" id="ARBA00004138"/>
    </source>
</evidence>
<dbReference type="EMBL" id="AEPD01000006">
    <property type="protein sequence ID" value="EFU31759.1"/>
    <property type="molecule type" value="Genomic_DNA"/>
</dbReference>
<dbReference type="PROSITE" id="PS51257">
    <property type="entry name" value="PROKAR_LIPOPROTEIN"/>
    <property type="match status" value="1"/>
</dbReference>
<evidence type="ECO:0000259" key="7">
    <source>
        <dbReference type="Pfam" id="PF22544"/>
    </source>
</evidence>
<comment type="caution">
    <text evidence="8">The sequence shown here is derived from an EMBL/GenBank/DDBJ whole genome shotgun (WGS) entry which is preliminary data.</text>
</comment>
<evidence type="ECO:0000256" key="2">
    <source>
        <dbReference type="ARBA" id="ARBA00004496"/>
    </source>
</evidence>
<evidence type="ECO:0000256" key="3">
    <source>
        <dbReference type="ARBA" id="ARBA00022490"/>
    </source>
</evidence>
<dbReference type="Pfam" id="PF22544">
    <property type="entry name" value="HYDIN_VesB_CFA65-like_Ig"/>
    <property type="match status" value="1"/>
</dbReference>
<dbReference type="Proteomes" id="UP000003112">
    <property type="component" value="Unassembled WGS sequence"/>
</dbReference>
<keyword evidence="9" id="KW-1185">Reference proteome</keyword>
<reference evidence="8 9" key="1">
    <citation type="submission" date="2010-10" db="EMBL/GenBank/DDBJ databases">
        <authorList>
            <person name="Muzny D."/>
            <person name="Qin X."/>
            <person name="Deng J."/>
            <person name="Jiang H."/>
            <person name="Liu Y."/>
            <person name="Qu J."/>
            <person name="Song X.-Z."/>
            <person name="Zhang L."/>
            <person name="Thornton R."/>
            <person name="Coyle M."/>
            <person name="Francisco L."/>
            <person name="Jackson L."/>
            <person name="Javaid M."/>
            <person name="Korchina V."/>
            <person name="Kovar C."/>
            <person name="Mata R."/>
            <person name="Mathew T."/>
            <person name="Ngo R."/>
            <person name="Nguyen L."/>
            <person name="Nguyen N."/>
            <person name="Okwuonu G."/>
            <person name="Ongeri F."/>
            <person name="Pham C."/>
            <person name="Simmons D."/>
            <person name="Wilczek-Boney K."/>
            <person name="Hale W."/>
            <person name="Jakkamsetti A."/>
            <person name="Pham P."/>
            <person name="Ruth R."/>
            <person name="San Lucas F."/>
            <person name="Warren J."/>
            <person name="Zhang J."/>
            <person name="Zhao Z."/>
            <person name="Zhou C."/>
            <person name="Zhu D."/>
            <person name="Lee S."/>
            <person name="Bess C."/>
            <person name="Blankenburg K."/>
            <person name="Forbes L."/>
            <person name="Fu Q."/>
            <person name="Gubbala S."/>
            <person name="Hirani K."/>
            <person name="Jayaseelan J.C."/>
            <person name="Lara F."/>
            <person name="Munidasa M."/>
            <person name="Palculict T."/>
            <person name="Patil S."/>
            <person name="Pu L.-L."/>
            <person name="Saada N."/>
            <person name="Tang L."/>
            <person name="Weissenberger G."/>
            <person name="Zhu Y."/>
            <person name="Hemphill L."/>
            <person name="Shang Y."/>
            <person name="Youmans B."/>
            <person name="Ayvaz T."/>
            <person name="Ross M."/>
            <person name="Santibanez J."/>
            <person name="Aqrawi P."/>
            <person name="Gross S."/>
            <person name="Joshi V."/>
            <person name="Fowler G."/>
            <person name="Nazareth L."/>
            <person name="Reid J."/>
            <person name="Worley K."/>
            <person name="Petrosino J."/>
            <person name="Highlander S."/>
            <person name="Gibbs R."/>
        </authorList>
    </citation>
    <scope>NUCLEOTIDE SEQUENCE [LARGE SCALE GENOMIC DNA]</scope>
    <source>
        <strain evidence="8 9">ATCC 33574</strain>
    </source>
</reference>
<evidence type="ECO:0000256" key="4">
    <source>
        <dbReference type="ARBA" id="ARBA00023069"/>
    </source>
</evidence>
<feature type="chain" id="PRO_5003205188" description="HYDIN/VesB/CFA65-like Ig-like domain-containing protein" evidence="6">
    <location>
        <begin position="29"/>
        <end position="362"/>
    </location>
</feature>
<dbReference type="GO" id="GO:0005737">
    <property type="term" value="C:cytoplasm"/>
    <property type="evidence" value="ECO:0007669"/>
    <property type="project" value="UniProtKB-SubCell"/>
</dbReference>
<dbReference type="Gene3D" id="2.60.40.10">
    <property type="entry name" value="Immunoglobulins"/>
    <property type="match status" value="3"/>
</dbReference>
<dbReference type="PANTHER" id="PTHR37833:SF1">
    <property type="entry name" value="SIGNAL PEPTIDE PROTEIN"/>
    <property type="match status" value="1"/>
</dbReference>
<dbReference type="PANTHER" id="PTHR37833">
    <property type="entry name" value="LIPOPROTEIN-RELATED"/>
    <property type="match status" value="1"/>
</dbReference>
<dbReference type="InterPro" id="IPR013783">
    <property type="entry name" value="Ig-like_fold"/>
</dbReference>
<keyword evidence="5" id="KW-0966">Cell projection</keyword>
<keyword evidence="6" id="KW-0732">Signal</keyword>
<feature type="domain" description="HYDIN/VesB/CFA65-like Ig-like" evidence="7">
    <location>
        <begin position="262"/>
        <end position="360"/>
    </location>
</feature>
<dbReference type="InterPro" id="IPR053879">
    <property type="entry name" value="HYDIN_VesB_CFA65-like_Ig"/>
</dbReference>
<dbReference type="STRING" id="873513.HMPREF6485_0144"/>
<evidence type="ECO:0000256" key="6">
    <source>
        <dbReference type="SAM" id="SignalP"/>
    </source>
</evidence>
<sequence>MNKKQDSKMNRTCVLLFLLVAGCFGLSAQQLTTSQAVIDLGQVVYRQPATAEFEVFNDDYRPATIRSVRTACGCATATYSNTSIAPKSKIGLRATYDASQLGHFEKQIAVFAGNEQEPLVLTMKGVVVSEVVDFSGDYPYTIASLRVDNNNVEFDDVNRGDRPVQKIHIKNVSGETLKPQVMHLPPYMKANVSPSTVAPNHDAVVSLTLESRLIRNFGLTQTSIYLGMFPGDRVAPEKEISVSAVLLPDFDRLTEVEKAKVPHISLSTENLNLGSFNGKAKLKGSIEIKNTGRSQLDIRSMQMFTMGLQVSLGKTRIAPGETVKLKVTAIARELKKARSKPRILMITNDPEHPKIVINVSAQ</sequence>
<name>E6K3J1_9BACT</name>
<evidence type="ECO:0000256" key="5">
    <source>
        <dbReference type="ARBA" id="ARBA00023273"/>
    </source>
</evidence>